<dbReference type="PANTHER" id="PTHR19303">
    <property type="entry name" value="TRANSPOSON"/>
    <property type="match status" value="1"/>
</dbReference>
<evidence type="ECO:0000256" key="1">
    <source>
        <dbReference type="SAM" id="MobiDB-lite"/>
    </source>
</evidence>
<protein>
    <recommendedName>
        <fullName evidence="2">DDE-1 domain-containing protein</fullName>
    </recommendedName>
</protein>
<evidence type="ECO:0000313" key="4">
    <source>
        <dbReference type="Proteomes" id="UP001162162"/>
    </source>
</evidence>
<dbReference type="Pfam" id="PF03184">
    <property type="entry name" value="DDE_1"/>
    <property type="match status" value="1"/>
</dbReference>
<feature type="domain" description="DDE-1" evidence="2">
    <location>
        <begin position="63"/>
        <end position="196"/>
    </location>
</feature>
<comment type="caution">
    <text evidence="3">The sequence shown here is derived from an EMBL/GenBank/DDBJ whole genome shotgun (WGS) entry which is preliminary data.</text>
</comment>
<dbReference type="PANTHER" id="PTHR19303:SF74">
    <property type="entry name" value="POGO TRANSPOSABLE ELEMENT WITH KRAB DOMAIN"/>
    <property type="match status" value="1"/>
</dbReference>
<name>A0AAV8ZBW2_9CUCU</name>
<evidence type="ECO:0000259" key="2">
    <source>
        <dbReference type="Pfam" id="PF03184"/>
    </source>
</evidence>
<keyword evidence="4" id="KW-1185">Reference proteome</keyword>
<accession>A0AAV8ZBW2</accession>
<sequence length="315" mass="35439">MKRHPRLSLVNQSPLVLLRARDNIYNVDETGIHTSAKKPSKVISLVGKKTSWKYFIRERGTLITSLFCCSATGKFIPPALVFPRKKRNPRYLKGTPLGTIDLVTDNGWINTDTFLEWMKFFVSSVRPSATHKCLLIMDNHSSHRSIQVLDFASENNIILLTIPPHTTHKLQPLDVAVYGPFGKYFQNSIDKWQKTHASQHRYFARAYLKAAIPNNAIKGFKKTGISDCNIDVFTDVDFLPSDVTDCDKENSALNETQESTVHDTHSQVNGNDNFNNNSIGHIQDNIQIGENNKPSYSTSGLDHSKTLKPEAGVNK</sequence>
<dbReference type="Proteomes" id="UP001162162">
    <property type="component" value="Unassembled WGS sequence"/>
</dbReference>
<gene>
    <name evidence="3" type="ORF">NQ318_020235</name>
</gene>
<dbReference type="GO" id="GO:0005634">
    <property type="term" value="C:nucleus"/>
    <property type="evidence" value="ECO:0007669"/>
    <property type="project" value="TreeGrafter"/>
</dbReference>
<dbReference type="AlphaFoldDB" id="A0AAV8ZBW2"/>
<dbReference type="Gene3D" id="3.30.420.10">
    <property type="entry name" value="Ribonuclease H-like superfamily/Ribonuclease H"/>
    <property type="match status" value="1"/>
</dbReference>
<evidence type="ECO:0000313" key="3">
    <source>
        <dbReference type="EMBL" id="KAJ8960935.1"/>
    </source>
</evidence>
<dbReference type="InterPro" id="IPR036397">
    <property type="entry name" value="RNaseH_sf"/>
</dbReference>
<feature type="region of interest" description="Disordered" evidence="1">
    <location>
        <begin position="252"/>
        <end position="315"/>
    </location>
</feature>
<feature type="compositionally biased region" description="Polar residues" evidence="1">
    <location>
        <begin position="278"/>
        <end position="301"/>
    </location>
</feature>
<reference evidence="3" key="1">
    <citation type="journal article" date="2023" name="Insect Mol. Biol.">
        <title>Genome sequencing provides insights into the evolution of gene families encoding plant cell wall-degrading enzymes in longhorned beetles.</title>
        <authorList>
            <person name="Shin N.R."/>
            <person name="Okamura Y."/>
            <person name="Kirsch R."/>
            <person name="Pauchet Y."/>
        </authorList>
    </citation>
    <scope>NUCLEOTIDE SEQUENCE</scope>
    <source>
        <strain evidence="3">AMC_N1</strain>
    </source>
</reference>
<dbReference type="GO" id="GO:0003677">
    <property type="term" value="F:DNA binding"/>
    <property type="evidence" value="ECO:0007669"/>
    <property type="project" value="TreeGrafter"/>
</dbReference>
<dbReference type="InterPro" id="IPR050863">
    <property type="entry name" value="CenT-Element_Derived"/>
</dbReference>
<proteinExistence type="predicted"/>
<dbReference type="EMBL" id="JAPWTK010000007">
    <property type="protein sequence ID" value="KAJ8960935.1"/>
    <property type="molecule type" value="Genomic_DNA"/>
</dbReference>
<organism evidence="3 4">
    <name type="scientific">Aromia moschata</name>
    <dbReference type="NCBI Taxonomy" id="1265417"/>
    <lineage>
        <taxon>Eukaryota</taxon>
        <taxon>Metazoa</taxon>
        <taxon>Ecdysozoa</taxon>
        <taxon>Arthropoda</taxon>
        <taxon>Hexapoda</taxon>
        <taxon>Insecta</taxon>
        <taxon>Pterygota</taxon>
        <taxon>Neoptera</taxon>
        <taxon>Endopterygota</taxon>
        <taxon>Coleoptera</taxon>
        <taxon>Polyphaga</taxon>
        <taxon>Cucujiformia</taxon>
        <taxon>Chrysomeloidea</taxon>
        <taxon>Cerambycidae</taxon>
        <taxon>Cerambycinae</taxon>
        <taxon>Callichromatini</taxon>
        <taxon>Aromia</taxon>
    </lineage>
</organism>
<dbReference type="InterPro" id="IPR004875">
    <property type="entry name" value="DDE_SF_endonuclease_dom"/>
</dbReference>